<evidence type="ECO:0000256" key="1">
    <source>
        <dbReference type="SAM" id="MobiDB-lite"/>
    </source>
</evidence>
<reference evidence="2" key="1">
    <citation type="submission" date="2021-01" db="EMBL/GenBank/DDBJ databases">
        <authorList>
            <person name="Corre E."/>
            <person name="Pelletier E."/>
            <person name="Niang G."/>
            <person name="Scheremetjew M."/>
            <person name="Finn R."/>
            <person name="Kale V."/>
            <person name="Holt S."/>
            <person name="Cochrane G."/>
            <person name="Meng A."/>
            <person name="Brown T."/>
            <person name="Cohen L."/>
        </authorList>
    </citation>
    <scope>NUCLEOTIDE SEQUENCE</scope>
    <source>
        <strain evidence="2">10249 10 AB</strain>
    </source>
</reference>
<organism evidence="2">
    <name type="scientific">Pseudo-nitzschia australis</name>
    <dbReference type="NCBI Taxonomy" id="44445"/>
    <lineage>
        <taxon>Eukaryota</taxon>
        <taxon>Sar</taxon>
        <taxon>Stramenopiles</taxon>
        <taxon>Ochrophyta</taxon>
        <taxon>Bacillariophyta</taxon>
        <taxon>Bacillariophyceae</taxon>
        <taxon>Bacillariophycidae</taxon>
        <taxon>Bacillariales</taxon>
        <taxon>Bacillariaceae</taxon>
        <taxon>Pseudo-nitzschia</taxon>
    </lineage>
</organism>
<feature type="compositionally biased region" description="Polar residues" evidence="1">
    <location>
        <begin position="350"/>
        <end position="360"/>
    </location>
</feature>
<feature type="region of interest" description="Disordered" evidence="1">
    <location>
        <begin position="112"/>
        <end position="132"/>
    </location>
</feature>
<accession>A0A7S4AB07</accession>
<gene>
    <name evidence="2" type="ORF">PAUS00366_LOCUS2357</name>
</gene>
<proteinExistence type="predicted"/>
<evidence type="ECO:0000313" key="2">
    <source>
        <dbReference type="EMBL" id="CAE0709637.1"/>
    </source>
</evidence>
<feature type="region of interest" description="Disordered" evidence="1">
    <location>
        <begin position="322"/>
        <end position="360"/>
    </location>
</feature>
<sequence>MMVNDKLSSPSSSSNSYHRDGGSIGNSSGGTSQSNSDEPSLLIKRQPPSSVYSNESFKVEVQLELPKASSPPSTIWNVDDEVHLQATLCYAKTGKTVKDEAILMTTPVAIRIPGAPSADNSSNSTNDNNTGGKRSVVVQCMIRTDSIRRDGESGYVVRFSTIGEDRNLLSSPTSRTRVVKGVSTRPTHLVNYKIRATIEPDWDNIWYKDEGGRDKCMEVSVAIYDKDGQLKTGENIPLKPVLCYEVGTGKPESKVANQDILRTLGTANLVLDKDTGRTKLRFRVEDVSKNHQGQNFCLKVAPDTSTKRYRDIAPAYTPAVNVRSKRNKRSRGAANRQPSGKIGNEIPCRSTDSPSATRQRLSGAFGTGVQETLRSGPGGQTATLNPNNVDALQQAMRGIIGWADVVVNELYPLQWQVLGYQQHEDGSGPDYTRPYHNMPNPNGPIGRILSAYTDQVRGHLRVLLSAIEVAQATSTAAGGGGVNTEFMSSSLQGRDFGSEPYGSLLGANRFPVQGGTAVPGDAGLSQGAVGGISGLHPGMGPDGFRVRGETGGGLPYAARANMTSQAVLTGMSGAPPYGLHGHNPMPAAGMPHQPGLRGSHFDSQQRVMATETRESEVVYVLAKQYKTLRCGTRLGFPSFSAEKEILGFFREGGNGKAGVNKFVPIGRHQEDFGPLEIMQASEILEDFIAKESKAVHCLKDYPNLTSMLDSCVIYDWNKDSGNPANAQAMQET</sequence>
<name>A0A7S4AB07_9STRA</name>
<protein>
    <submittedName>
        <fullName evidence="2">Uncharacterized protein</fullName>
    </submittedName>
</protein>
<dbReference type="AlphaFoldDB" id="A0A7S4AB07"/>
<feature type="region of interest" description="Disordered" evidence="1">
    <location>
        <begin position="1"/>
        <end position="49"/>
    </location>
</feature>
<feature type="compositionally biased region" description="Low complexity" evidence="1">
    <location>
        <begin position="119"/>
        <end position="130"/>
    </location>
</feature>
<dbReference type="EMBL" id="HBIX01003090">
    <property type="protein sequence ID" value="CAE0709637.1"/>
    <property type="molecule type" value="Transcribed_RNA"/>
</dbReference>